<dbReference type="EnsemblMetazoa" id="Aqu2.1.02153_001">
    <property type="protein sequence ID" value="Aqu2.1.02153_001"/>
    <property type="gene ID" value="Aqu2.1.02153"/>
</dbReference>
<accession>A0A1X7SJE0</accession>
<dbReference type="InParanoid" id="A0A1X7SJE0"/>
<reference evidence="2" key="1">
    <citation type="submission" date="2017-05" db="UniProtKB">
        <authorList>
            <consortium name="EnsemblMetazoa"/>
        </authorList>
    </citation>
    <scope>IDENTIFICATION</scope>
</reference>
<evidence type="ECO:0000313" key="2">
    <source>
        <dbReference type="EnsemblMetazoa" id="Aqu2.1.02153_001"/>
    </source>
</evidence>
<feature type="compositionally biased region" description="Polar residues" evidence="1">
    <location>
        <begin position="8"/>
        <end position="18"/>
    </location>
</feature>
<feature type="region of interest" description="Disordered" evidence="1">
    <location>
        <begin position="1"/>
        <end position="21"/>
    </location>
</feature>
<name>A0A1X7SJE0_AMPQE</name>
<dbReference type="AlphaFoldDB" id="A0A1X7SJE0"/>
<evidence type="ECO:0000256" key="1">
    <source>
        <dbReference type="SAM" id="MobiDB-lite"/>
    </source>
</evidence>
<evidence type="ECO:0008006" key="3">
    <source>
        <dbReference type="Google" id="ProtNLM"/>
    </source>
</evidence>
<sequence length="111" mass="12690">MSLEQAEVTATSSATRKVTGTPLDIAQSLEEKPVQPHNATFPKENGRSFSPSWFAKRTWLEYSVSKDAVYCYPCRFFSTGVQKGDLNRLQELEESNRNEWSNEEAHYHNAM</sequence>
<proteinExistence type="predicted"/>
<protein>
    <recommendedName>
        <fullName evidence="3">TTF-type domain-containing protein</fullName>
    </recommendedName>
</protein>
<organism evidence="2">
    <name type="scientific">Amphimedon queenslandica</name>
    <name type="common">Sponge</name>
    <dbReference type="NCBI Taxonomy" id="400682"/>
    <lineage>
        <taxon>Eukaryota</taxon>
        <taxon>Metazoa</taxon>
        <taxon>Porifera</taxon>
        <taxon>Demospongiae</taxon>
        <taxon>Heteroscleromorpha</taxon>
        <taxon>Haplosclerida</taxon>
        <taxon>Niphatidae</taxon>
        <taxon>Amphimedon</taxon>
    </lineage>
</organism>
<dbReference type="OrthoDB" id="1739706at2759"/>